<evidence type="ECO:0000256" key="1">
    <source>
        <dbReference type="SAM" id="Phobius"/>
    </source>
</evidence>
<dbReference type="HOGENOM" id="CLU_2130969_0_0_9"/>
<keyword evidence="1" id="KW-0812">Transmembrane</keyword>
<reference evidence="3" key="1">
    <citation type="submission" date="2011-04" db="EMBL/GenBank/DDBJ databases">
        <title>Genome sequence of Solibacillus silvestris StLB046.</title>
        <authorList>
            <person name="Morohoshi T."/>
            <person name="Someya N."/>
            <person name="Ikeda T."/>
        </authorList>
    </citation>
    <scope>NUCLEOTIDE SEQUENCE [LARGE SCALE GENOMIC DNA]</scope>
    <source>
        <strain evidence="3">StLB046</strain>
    </source>
</reference>
<evidence type="ECO:0000313" key="2">
    <source>
        <dbReference type="EMBL" id="BAK16231.1"/>
    </source>
</evidence>
<dbReference type="RefSeq" id="WP_014823569.1">
    <property type="nucleotide sequence ID" value="NC_018065.1"/>
</dbReference>
<feature type="transmembrane region" description="Helical" evidence="1">
    <location>
        <begin position="70"/>
        <end position="89"/>
    </location>
</feature>
<keyword evidence="1" id="KW-1133">Transmembrane helix</keyword>
<dbReference type="AlphaFoldDB" id="F2FA96"/>
<dbReference type="EMBL" id="AP012157">
    <property type="protein sequence ID" value="BAK16231.1"/>
    <property type="molecule type" value="Genomic_DNA"/>
</dbReference>
<feature type="transmembrane region" description="Helical" evidence="1">
    <location>
        <begin position="39"/>
        <end position="58"/>
    </location>
</feature>
<keyword evidence="1" id="KW-0472">Membrane</keyword>
<reference evidence="2 3" key="2">
    <citation type="journal article" date="2012" name="J. Biosci. Bioeng.">
        <title>Complete genome sequence and characterization of the N-acylhomoserine lactone-degrading gene of the potato leaf-associated Solibacillus silvestris.</title>
        <authorList>
            <person name="Morohoshi T."/>
            <person name="Tominaga Y."/>
            <person name="Someya N."/>
            <person name="Ikeda T."/>
        </authorList>
    </citation>
    <scope>NUCLEOTIDE SEQUENCE [LARGE SCALE GENOMIC DNA]</scope>
    <source>
        <strain evidence="2 3">StLB046</strain>
    </source>
</reference>
<gene>
    <name evidence="2" type="ordered locus">SSIL_1808</name>
</gene>
<dbReference type="KEGG" id="siv:SSIL_1808"/>
<sequence length="114" mass="13470">MQVSVSILALIQSIFNFIIGRLIVGKERGKVSETSGKNIQRIGFVTILIIAFSCFYFIDIMDDNAMKWFWLYFYTITFGFHFYLDWVYLRDTKEYLVSLILLIIGVSYILFFVF</sequence>
<dbReference type="STRING" id="1002809.SSIL_1808"/>
<protein>
    <recommendedName>
        <fullName evidence="4">DUF4181 domain-containing protein</fullName>
    </recommendedName>
</protein>
<evidence type="ECO:0008006" key="4">
    <source>
        <dbReference type="Google" id="ProtNLM"/>
    </source>
</evidence>
<dbReference type="Proteomes" id="UP000006691">
    <property type="component" value="Chromosome"/>
</dbReference>
<accession>F2FA96</accession>
<keyword evidence="3" id="KW-1185">Reference proteome</keyword>
<name>F2FA96_SOLSS</name>
<proteinExistence type="predicted"/>
<feature type="transmembrane region" description="Helical" evidence="1">
    <location>
        <begin position="7"/>
        <end position="24"/>
    </location>
</feature>
<dbReference type="InterPro" id="IPR025441">
    <property type="entry name" value="DUF4181"/>
</dbReference>
<organism evidence="2 3">
    <name type="scientific">Solibacillus silvestris (strain StLB046)</name>
    <name type="common">Bacillus silvestris</name>
    <dbReference type="NCBI Taxonomy" id="1002809"/>
    <lineage>
        <taxon>Bacteria</taxon>
        <taxon>Bacillati</taxon>
        <taxon>Bacillota</taxon>
        <taxon>Bacilli</taxon>
        <taxon>Bacillales</taxon>
        <taxon>Caryophanaceae</taxon>
        <taxon>Solibacillus</taxon>
    </lineage>
</organism>
<dbReference type="eggNOG" id="ENOG50336H8">
    <property type="taxonomic scope" value="Bacteria"/>
</dbReference>
<evidence type="ECO:0000313" key="3">
    <source>
        <dbReference type="Proteomes" id="UP000006691"/>
    </source>
</evidence>
<dbReference type="Pfam" id="PF13789">
    <property type="entry name" value="DUF4181"/>
    <property type="match status" value="1"/>
</dbReference>
<feature type="transmembrane region" description="Helical" evidence="1">
    <location>
        <begin position="95"/>
        <end position="113"/>
    </location>
</feature>